<keyword evidence="2" id="KW-1185">Reference proteome</keyword>
<evidence type="ECO:0000313" key="2">
    <source>
        <dbReference type="Proteomes" id="UP000306918"/>
    </source>
</evidence>
<name>A0A4S8I1F0_9BACT</name>
<gene>
    <name evidence="1" type="ORF">FAM09_07190</name>
</gene>
<reference evidence="1 2" key="1">
    <citation type="submission" date="2019-04" db="EMBL/GenBank/DDBJ databases">
        <title>Niastella caeni sp. nov., isolated from activated sludge.</title>
        <authorList>
            <person name="Sheng M."/>
        </authorList>
    </citation>
    <scope>NUCLEOTIDE SEQUENCE [LARGE SCALE GENOMIC DNA]</scope>
    <source>
        <strain evidence="1 2">HX-2-15</strain>
    </source>
</reference>
<organism evidence="1 2">
    <name type="scientific">Niastella caeni</name>
    <dbReference type="NCBI Taxonomy" id="2569763"/>
    <lineage>
        <taxon>Bacteria</taxon>
        <taxon>Pseudomonadati</taxon>
        <taxon>Bacteroidota</taxon>
        <taxon>Chitinophagia</taxon>
        <taxon>Chitinophagales</taxon>
        <taxon>Chitinophagaceae</taxon>
        <taxon>Niastella</taxon>
    </lineage>
</organism>
<dbReference type="AlphaFoldDB" id="A0A4S8I1F0"/>
<protein>
    <submittedName>
        <fullName evidence="1">Uncharacterized protein</fullName>
    </submittedName>
</protein>
<proteinExistence type="predicted"/>
<sequence>MTVQEAFNKLASARKRSKKTRTEIISLRQFIIDAGVNPDPEKENLVKRNKEIYKKWKKGRPVSEIAEEYNRSTSTIGVICRRIDYILERKGARFKEYKDLLRYYNM</sequence>
<dbReference type="RefSeq" id="WP_136576365.1">
    <property type="nucleotide sequence ID" value="NZ_STFF01000001.1"/>
</dbReference>
<accession>A0A4S8I1F0</accession>
<comment type="caution">
    <text evidence="1">The sequence shown here is derived from an EMBL/GenBank/DDBJ whole genome shotgun (WGS) entry which is preliminary data.</text>
</comment>
<evidence type="ECO:0000313" key="1">
    <source>
        <dbReference type="EMBL" id="THU41877.1"/>
    </source>
</evidence>
<dbReference type="EMBL" id="STFF01000001">
    <property type="protein sequence ID" value="THU41877.1"/>
    <property type="molecule type" value="Genomic_DNA"/>
</dbReference>
<dbReference type="Proteomes" id="UP000306918">
    <property type="component" value="Unassembled WGS sequence"/>
</dbReference>
<dbReference type="Gene3D" id="1.10.10.60">
    <property type="entry name" value="Homeodomain-like"/>
    <property type="match status" value="1"/>
</dbReference>